<name>A0A0F2T476_STRR3</name>
<dbReference type="PANTHER" id="PTHR43245">
    <property type="entry name" value="BIFUNCTIONAL POLYMYXIN RESISTANCE PROTEIN ARNA"/>
    <property type="match status" value="1"/>
</dbReference>
<dbReference type="EMBL" id="JZKH01000151">
    <property type="protein sequence ID" value="KJS58019.1"/>
    <property type="molecule type" value="Genomic_DNA"/>
</dbReference>
<dbReference type="InterPro" id="IPR050177">
    <property type="entry name" value="Lipid_A_modif_metabolic_enz"/>
</dbReference>
<accession>A0A0F2T476</accession>
<feature type="domain" description="NAD-dependent epimerase/dehydratase" evidence="1">
    <location>
        <begin position="5"/>
        <end position="250"/>
    </location>
</feature>
<keyword evidence="3" id="KW-1185">Reference proteome</keyword>
<proteinExistence type="predicted"/>
<organism evidence="2 3">
    <name type="scientific">Streptomyces rubellomurinus (strain ATCC 31215)</name>
    <dbReference type="NCBI Taxonomy" id="359131"/>
    <lineage>
        <taxon>Bacteria</taxon>
        <taxon>Bacillati</taxon>
        <taxon>Actinomycetota</taxon>
        <taxon>Actinomycetes</taxon>
        <taxon>Kitasatosporales</taxon>
        <taxon>Streptomycetaceae</taxon>
        <taxon>Streptomyces</taxon>
    </lineage>
</organism>
<comment type="caution">
    <text evidence="2">The sequence shown here is derived from an EMBL/GenBank/DDBJ whole genome shotgun (WGS) entry which is preliminary data.</text>
</comment>
<dbReference type="SUPFAM" id="SSF51735">
    <property type="entry name" value="NAD(P)-binding Rossmann-fold domains"/>
    <property type="match status" value="1"/>
</dbReference>
<dbReference type="PANTHER" id="PTHR43245:SF13">
    <property type="entry name" value="UDP-D-APIOSE_UDP-D-XYLOSE SYNTHASE 2"/>
    <property type="match status" value="1"/>
</dbReference>
<dbReference type="Pfam" id="PF01370">
    <property type="entry name" value="Epimerase"/>
    <property type="match status" value="1"/>
</dbReference>
<dbReference type="Proteomes" id="UP000033699">
    <property type="component" value="Unassembled WGS sequence"/>
</dbReference>
<sequence length="347" mass="37195">MNEHVLITGGAGFIGRHLALNLHRQGHPVTVLDRLDNPNARFSVGELTALGIEVVAGDVADLHLVRALIDGHRTVVHLAAPTVGVEQMLGAAQAHAGALTYAAQLAAMLSPEHTLLFSSTSDVYGLHSVHYGDKAMAEDDLTVYEAPTVSRWNYSKVKALAEEVFASCPARSVSVRIFNTYGPGFDYPQARRVIPQFAAAVSAGTALRVSGHGGQHRAFCYIGDTVDGIARALAFGRTLPEGGNAVFNIGNDDPDAYVSMLQLAETMADLAVALGFVTERPVVDKGGYHYSRAFDDTWNRRPDITRARALLGFAPRTTLADGLAEVLAFHARQAGRTQEHCASRQEA</sequence>
<dbReference type="OrthoDB" id="9801785at2"/>
<dbReference type="PATRIC" id="fig|359131.3.peg.1911"/>
<reference evidence="2 3" key="1">
    <citation type="submission" date="2015-02" db="EMBL/GenBank/DDBJ databases">
        <authorList>
            <person name="Ju K.-S."/>
            <person name="Doroghazi J.R."/>
            <person name="Metcalf W."/>
        </authorList>
    </citation>
    <scope>NUCLEOTIDE SEQUENCE [LARGE SCALE GENOMIC DNA]</scope>
    <source>
        <strain evidence="2 3">ATCC 31215</strain>
    </source>
</reference>
<dbReference type="Gene3D" id="3.40.50.720">
    <property type="entry name" value="NAD(P)-binding Rossmann-like Domain"/>
    <property type="match status" value="1"/>
</dbReference>
<dbReference type="InterPro" id="IPR036291">
    <property type="entry name" value="NAD(P)-bd_dom_sf"/>
</dbReference>
<protein>
    <recommendedName>
        <fullName evidence="1">NAD-dependent epimerase/dehydratase domain-containing protein</fullName>
    </recommendedName>
</protein>
<dbReference type="InterPro" id="IPR001509">
    <property type="entry name" value="Epimerase_deHydtase"/>
</dbReference>
<evidence type="ECO:0000313" key="2">
    <source>
        <dbReference type="EMBL" id="KJS58019.1"/>
    </source>
</evidence>
<dbReference type="AlphaFoldDB" id="A0A0F2T476"/>
<evidence type="ECO:0000313" key="3">
    <source>
        <dbReference type="Proteomes" id="UP000033699"/>
    </source>
</evidence>
<gene>
    <name evidence="2" type="ORF">VM95_35985</name>
</gene>
<dbReference type="RefSeq" id="WP_045705171.1">
    <property type="nucleotide sequence ID" value="NZ_JZKH01000151.1"/>
</dbReference>
<evidence type="ECO:0000259" key="1">
    <source>
        <dbReference type="Pfam" id="PF01370"/>
    </source>
</evidence>